<dbReference type="InterPro" id="IPR002716">
    <property type="entry name" value="PIN_dom"/>
</dbReference>
<keyword evidence="8" id="KW-1185">Reference proteome</keyword>
<evidence type="ECO:0000256" key="3">
    <source>
        <dbReference type="ARBA" id="ARBA00022723"/>
    </source>
</evidence>
<protein>
    <recommendedName>
        <fullName evidence="5">Ribonuclease VapC</fullName>
        <shortName evidence="5">RNase VapC</shortName>
        <ecNumber evidence="5">3.1.-.-</ecNumber>
    </recommendedName>
    <alternativeName>
        <fullName evidence="5">Toxin VapC</fullName>
    </alternativeName>
</protein>
<dbReference type="Pfam" id="PF01850">
    <property type="entry name" value="PIN"/>
    <property type="match status" value="1"/>
</dbReference>
<keyword evidence="3 5" id="KW-0479">Metal-binding</keyword>
<evidence type="ECO:0000313" key="8">
    <source>
        <dbReference type="Proteomes" id="UP001259982"/>
    </source>
</evidence>
<evidence type="ECO:0000256" key="4">
    <source>
        <dbReference type="ARBA" id="ARBA00022801"/>
    </source>
</evidence>
<dbReference type="CDD" id="cd18686">
    <property type="entry name" value="PIN_VapC-like"/>
    <property type="match status" value="1"/>
</dbReference>
<keyword evidence="5" id="KW-0800">Toxin</keyword>
<evidence type="ECO:0000259" key="6">
    <source>
        <dbReference type="Pfam" id="PF01850"/>
    </source>
</evidence>
<dbReference type="InterPro" id="IPR029060">
    <property type="entry name" value="PIN-like_dom_sf"/>
</dbReference>
<comment type="function">
    <text evidence="5">Toxic component of a toxin-antitoxin (TA) system. An RNase.</text>
</comment>
<evidence type="ECO:0000256" key="2">
    <source>
        <dbReference type="ARBA" id="ARBA00022722"/>
    </source>
</evidence>
<feature type="binding site" evidence="5">
    <location>
        <position position="91"/>
    </location>
    <ligand>
        <name>Mg(2+)</name>
        <dbReference type="ChEBI" id="CHEBI:18420"/>
    </ligand>
</feature>
<dbReference type="EC" id="3.1.-.-" evidence="5"/>
<evidence type="ECO:0000313" key="7">
    <source>
        <dbReference type="EMBL" id="MDT0619837.1"/>
    </source>
</evidence>
<reference evidence="7 8" key="1">
    <citation type="submission" date="2023-09" db="EMBL/GenBank/DDBJ databases">
        <authorList>
            <person name="Rey-Velasco X."/>
        </authorList>
    </citation>
    <scope>NUCLEOTIDE SEQUENCE [LARGE SCALE GENOMIC DNA]</scope>
    <source>
        <strain evidence="7 8">P385</strain>
    </source>
</reference>
<dbReference type="HAMAP" id="MF_00265">
    <property type="entry name" value="VapC_Nob1"/>
    <property type="match status" value="1"/>
</dbReference>
<dbReference type="Proteomes" id="UP001259982">
    <property type="component" value="Unassembled WGS sequence"/>
</dbReference>
<evidence type="ECO:0000256" key="1">
    <source>
        <dbReference type="ARBA" id="ARBA00022649"/>
    </source>
</evidence>
<keyword evidence="2 5" id="KW-0540">Nuclease</keyword>
<feature type="domain" description="PIN" evidence="6">
    <location>
        <begin position="3"/>
        <end position="116"/>
    </location>
</feature>
<dbReference type="EMBL" id="JAVRHY010000022">
    <property type="protein sequence ID" value="MDT0619837.1"/>
    <property type="molecule type" value="Genomic_DNA"/>
</dbReference>
<evidence type="ECO:0000256" key="5">
    <source>
        <dbReference type="HAMAP-Rule" id="MF_00265"/>
    </source>
</evidence>
<comment type="cofactor">
    <cofactor evidence="5">
        <name>Mg(2+)</name>
        <dbReference type="ChEBI" id="CHEBI:18420"/>
    </cofactor>
</comment>
<dbReference type="RefSeq" id="WP_311660529.1">
    <property type="nucleotide sequence ID" value="NZ_JAVRHY010000022.1"/>
</dbReference>
<organism evidence="7 8">
    <name type="scientific">Spectribacter acetivorans</name>
    <dbReference type="NCBI Taxonomy" id="3075603"/>
    <lineage>
        <taxon>Bacteria</taxon>
        <taxon>Pseudomonadati</taxon>
        <taxon>Pseudomonadota</taxon>
        <taxon>Gammaproteobacteria</taxon>
        <taxon>Salinisphaerales</taxon>
        <taxon>Salinisphaeraceae</taxon>
        <taxon>Spectribacter</taxon>
    </lineage>
</organism>
<name>A0ABU3BBG8_9GAMM</name>
<keyword evidence="4 5" id="KW-0378">Hydrolase</keyword>
<sequence length="124" mass="13508">MNLVDSSGWIEYFRDGPNAQQFSAPLLAADHLIVPSVVVYEVTKVMLREANRAAALAAIAQLRRGKQIPLDGQLAANAARFSLEHKLAMADSIILTTASAFAATIWTQDEDFEGLAGVRYFAKE</sequence>
<dbReference type="Gene3D" id="3.40.50.1010">
    <property type="entry name" value="5'-nuclease"/>
    <property type="match status" value="1"/>
</dbReference>
<proteinExistence type="inferred from homology"/>
<dbReference type="InterPro" id="IPR022907">
    <property type="entry name" value="VapC_family"/>
</dbReference>
<accession>A0ABU3BBG8</accession>
<keyword evidence="5" id="KW-0460">Magnesium</keyword>
<feature type="binding site" evidence="5">
    <location>
        <position position="5"/>
    </location>
    <ligand>
        <name>Mg(2+)</name>
        <dbReference type="ChEBI" id="CHEBI:18420"/>
    </ligand>
</feature>
<gene>
    <name evidence="5" type="primary">vapC</name>
    <name evidence="7" type="ORF">RM531_15290</name>
</gene>
<comment type="similarity">
    <text evidence="5">Belongs to the PINc/VapC protein family.</text>
</comment>
<dbReference type="SUPFAM" id="SSF88723">
    <property type="entry name" value="PIN domain-like"/>
    <property type="match status" value="1"/>
</dbReference>
<comment type="caution">
    <text evidence="7">The sequence shown here is derived from an EMBL/GenBank/DDBJ whole genome shotgun (WGS) entry which is preliminary data.</text>
</comment>
<keyword evidence="1 5" id="KW-1277">Toxin-antitoxin system</keyword>